<keyword evidence="3" id="KW-1185">Reference proteome</keyword>
<dbReference type="AlphaFoldDB" id="A0A2P4YVV7"/>
<accession>A0A2P4YVV7</accession>
<evidence type="ECO:0000256" key="1">
    <source>
        <dbReference type="SAM" id="MobiDB-lite"/>
    </source>
</evidence>
<evidence type="ECO:0000313" key="3">
    <source>
        <dbReference type="Proteomes" id="UP000237271"/>
    </source>
</evidence>
<dbReference type="EMBL" id="NCKW01000002">
    <property type="protein sequence ID" value="POM81934.1"/>
    <property type="molecule type" value="Genomic_DNA"/>
</dbReference>
<proteinExistence type="predicted"/>
<evidence type="ECO:0008006" key="4">
    <source>
        <dbReference type="Google" id="ProtNLM"/>
    </source>
</evidence>
<sequence length="174" mass="19701">MDALRESEDLRIHSPTESSSRVEKPATGVMKIIRTTSCCEVCLDDWVCLNRVPSCEEVPDDATFISGTIRCMAWTFRPFETDCAGSQGIALICLAKLETRSCLKWTLGDEILQLPSGYYCDSDNAYPLSDPLLVRYKKTELKTKKDSDFNFYLSKLRTRIEMSFGLLANNGRFI</sequence>
<comment type="caution">
    <text evidence="2">The sequence shown here is derived from an EMBL/GenBank/DDBJ whole genome shotgun (WGS) entry which is preliminary data.</text>
</comment>
<name>A0A2P4YVV7_9STRA</name>
<organism evidence="2 3">
    <name type="scientific">Phytophthora palmivora</name>
    <dbReference type="NCBI Taxonomy" id="4796"/>
    <lineage>
        <taxon>Eukaryota</taxon>
        <taxon>Sar</taxon>
        <taxon>Stramenopiles</taxon>
        <taxon>Oomycota</taxon>
        <taxon>Peronosporomycetes</taxon>
        <taxon>Peronosporales</taxon>
        <taxon>Peronosporaceae</taxon>
        <taxon>Phytophthora</taxon>
    </lineage>
</organism>
<evidence type="ECO:0000313" key="2">
    <source>
        <dbReference type="EMBL" id="POM81934.1"/>
    </source>
</evidence>
<feature type="region of interest" description="Disordered" evidence="1">
    <location>
        <begin position="1"/>
        <end position="23"/>
    </location>
</feature>
<protein>
    <recommendedName>
        <fullName evidence="4">DDE Tnp4 domain-containing protein</fullName>
    </recommendedName>
</protein>
<gene>
    <name evidence="2" type="ORF">PHPALM_28</name>
</gene>
<dbReference type="OrthoDB" id="6581217at2759"/>
<reference evidence="2 3" key="1">
    <citation type="journal article" date="2017" name="Genome Biol. Evol.">
        <title>Phytophthora megakarya and P. palmivora, closely related causal agents of cacao black pod rot, underwent increases in genome sizes and gene numbers by different mechanisms.</title>
        <authorList>
            <person name="Ali S.S."/>
            <person name="Shao J."/>
            <person name="Lary D.J."/>
            <person name="Kronmiller B."/>
            <person name="Shen D."/>
            <person name="Strem M.D."/>
            <person name="Amoako-Attah I."/>
            <person name="Akrofi A.Y."/>
            <person name="Begoude B.A."/>
            <person name="Ten Hoopen G.M."/>
            <person name="Coulibaly K."/>
            <person name="Kebe B.I."/>
            <person name="Melnick R.L."/>
            <person name="Guiltinan M.J."/>
            <person name="Tyler B.M."/>
            <person name="Meinhardt L.W."/>
            <person name="Bailey B.A."/>
        </authorList>
    </citation>
    <scope>NUCLEOTIDE SEQUENCE [LARGE SCALE GENOMIC DNA]</scope>
    <source>
        <strain evidence="3">sbr112.9</strain>
    </source>
</reference>
<dbReference type="Proteomes" id="UP000237271">
    <property type="component" value="Unassembled WGS sequence"/>
</dbReference>